<feature type="region of interest" description="Disordered" evidence="1">
    <location>
        <begin position="52"/>
        <end position="146"/>
    </location>
</feature>
<feature type="region of interest" description="Disordered" evidence="1">
    <location>
        <begin position="194"/>
        <end position="226"/>
    </location>
</feature>
<evidence type="ECO:0000313" key="2">
    <source>
        <dbReference type="EMBL" id="PNW77564.1"/>
    </source>
</evidence>
<feature type="compositionally biased region" description="Low complexity" evidence="1">
    <location>
        <begin position="194"/>
        <end position="207"/>
    </location>
</feature>
<sequence>MIFSGARFWLRAAAGGRCTGSFGAVALCSDAQSACFPFPVAPSFHASASSLSHAKPAAPSSADRRPSLEAQPKQPSRHSSPRRRRDTDRQRREPSAAGGGDTFIRRGPSSPAARVPAYPSAPVTPAGQPLLRHAPGAGSAPLPSSTSCPSLAALNDHVQRYGHLYKLSHIAAGLQVLAQLVPAAAPRHGLAVVPSAAPSAPHQAGSADSPTSSSERASVNTSTAISSSQDAAAQQVAAQPSSAEVARQARQVAELLVLAGQHQLRQEDDLASISACIGALARTGLHEEPAAPNSRPGGAEAQAFSTAGRAQPQLQSQPSRAPAAVQLAMPFVERLRAPAYYYHMRSQPAEVLAQLLHALGKLRPWAYLPEAERHTFAMVVGRVVSSLHTVLPELGLLEAVAAAQAMARLHLPVRGHDRNTAFLQALARRLVSGILPSSSPSPEDAFRLVWAYSELLPGACGMDDSAYAAAPSPAEAPSAPAAEAAIGLPGAEAGTGAKPAAPQGGHQPARSGGGDADVAALVAACCRVVRKSLGSPEPQSPRLLARLIRALGRLQAQRELQALVPQAAPVLLAHLPSLDTGNLVDVTFACAGNGVAERGLTTAIADQIAVSEGPLTMVEAQRLLMVYGARGAAPHAGLRQRVRLAVAQSLDDAARVHDLHGLLRVLDDQDEIEAALATLVRERLKTLSLG</sequence>
<feature type="region of interest" description="Disordered" evidence="1">
    <location>
        <begin position="490"/>
        <end position="513"/>
    </location>
</feature>
<dbReference type="OrthoDB" id="548336at2759"/>
<keyword evidence="3" id="KW-1185">Reference proteome</keyword>
<evidence type="ECO:0000256" key="1">
    <source>
        <dbReference type="SAM" id="MobiDB-lite"/>
    </source>
</evidence>
<protein>
    <submittedName>
        <fullName evidence="2">Uncharacterized protein</fullName>
    </submittedName>
</protein>
<dbReference type="GeneID" id="5715978"/>
<feature type="compositionally biased region" description="Polar residues" evidence="1">
    <location>
        <begin position="208"/>
        <end position="221"/>
    </location>
</feature>
<evidence type="ECO:0000313" key="3">
    <source>
        <dbReference type="Proteomes" id="UP000006906"/>
    </source>
</evidence>
<dbReference type="PaxDb" id="3055-EDP05782"/>
<dbReference type="EMBL" id="CM008971">
    <property type="protein sequence ID" value="PNW77564.1"/>
    <property type="molecule type" value="Genomic_DNA"/>
</dbReference>
<accession>A0A2K3DAK8</accession>
<feature type="compositionally biased region" description="Low complexity" evidence="1">
    <location>
        <begin position="52"/>
        <end position="61"/>
    </location>
</feature>
<name>A0A2K3DAK8_CHLRE</name>
<dbReference type="InParanoid" id="A0A2K3DAK8"/>
<dbReference type="AlphaFoldDB" id="A0A2K3DAK8"/>
<organism evidence="2 3">
    <name type="scientific">Chlamydomonas reinhardtii</name>
    <name type="common">Chlamydomonas smithii</name>
    <dbReference type="NCBI Taxonomy" id="3055"/>
    <lineage>
        <taxon>Eukaryota</taxon>
        <taxon>Viridiplantae</taxon>
        <taxon>Chlorophyta</taxon>
        <taxon>core chlorophytes</taxon>
        <taxon>Chlorophyceae</taxon>
        <taxon>CS clade</taxon>
        <taxon>Chlamydomonadales</taxon>
        <taxon>Chlamydomonadaceae</taxon>
        <taxon>Chlamydomonas</taxon>
    </lineage>
</organism>
<gene>
    <name evidence="2" type="ORF">CHLRE_10g442150v5</name>
</gene>
<feature type="region of interest" description="Disordered" evidence="1">
    <location>
        <begin position="287"/>
        <end position="319"/>
    </location>
</feature>
<reference evidence="2 3" key="1">
    <citation type="journal article" date="2007" name="Science">
        <title>The Chlamydomonas genome reveals the evolution of key animal and plant functions.</title>
        <authorList>
            <person name="Merchant S.S."/>
            <person name="Prochnik S.E."/>
            <person name="Vallon O."/>
            <person name="Harris E.H."/>
            <person name="Karpowicz S.J."/>
            <person name="Witman G.B."/>
            <person name="Terry A."/>
            <person name="Salamov A."/>
            <person name="Fritz-Laylin L.K."/>
            <person name="Marechal-Drouard L."/>
            <person name="Marshall W.F."/>
            <person name="Qu L.H."/>
            <person name="Nelson D.R."/>
            <person name="Sanderfoot A.A."/>
            <person name="Spalding M.H."/>
            <person name="Kapitonov V.V."/>
            <person name="Ren Q."/>
            <person name="Ferris P."/>
            <person name="Lindquist E."/>
            <person name="Shapiro H."/>
            <person name="Lucas S.M."/>
            <person name="Grimwood J."/>
            <person name="Schmutz J."/>
            <person name="Cardol P."/>
            <person name="Cerutti H."/>
            <person name="Chanfreau G."/>
            <person name="Chen C.L."/>
            <person name="Cognat V."/>
            <person name="Croft M.T."/>
            <person name="Dent R."/>
            <person name="Dutcher S."/>
            <person name="Fernandez E."/>
            <person name="Fukuzawa H."/>
            <person name="Gonzalez-Ballester D."/>
            <person name="Gonzalez-Halphen D."/>
            <person name="Hallmann A."/>
            <person name="Hanikenne M."/>
            <person name="Hippler M."/>
            <person name="Inwood W."/>
            <person name="Jabbari K."/>
            <person name="Kalanon M."/>
            <person name="Kuras R."/>
            <person name="Lefebvre P.A."/>
            <person name="Lemaire S.D."/>
            <person name="Lobanov A.V."/>
            <person name="Lohr M."/>
            <person name="Manuell A."/>
            <person name="Meier I."/>
            <person name="Mets L."/>
            <person name="Mittag M."/>
            <person name="Mittelmeier T."/>
            <person name="Moroney J.V."/>
            <person name="Moseley J."/>
            <person name="Napoli C."/>
            <person name="Nedelcu A.M."/>
            <person name="Niyogi K."/>
            <person name="Novoselov S.V."/>
            <person name="Paulsen I.T."/>
            <person name="Pazour G."/>
            <person name="Purton S."/>
            <person name="Ral J.P."/>
            <person name="Riano-Pachon D.M."/>
            <person name="Riekhof W."/>
            <person name="Rymarquis L."/>
            <person name="Schroda M."/>
            <person name="Stern D."/>
            <person name="Umen J."/>
            <person name="Willows R."/>
            <person name="Wilson N."/>
            <person name="Zimmer S.L."/>
            <person name="Allmer J."/>
            <person name="Balk J."/>
            <person name="Bisova K."/>
            <person name="Chen C.J."/>
            <person name="Elias M."/>
            <person name="Gendler K."/>
            <person name="Hauser C."/>
            <person name="Lamb M.R."/>
            <person name="Ledford H."/>
            <person name="Long J.C."/>
            <person name="Minagawa J."/>
            <person name="Page M.D."/>
            <person name="Pan J."/>
            <person name="Pootakham W."/>
            <person name="Roje S."/>
            <person name="Rose A."/>
            <person name="Stahlberg E."/>
            <person name="Terauchi A.M."/>
            <person name="Yang P."/>
            <person name="Ball S."/>
            <person name="Bowler C."/>
            <person name="Dieckmann C.L."/>
            <person name="Gladyshev V.N."/>
            <person name="Green P."/>
            <person name="Jorgensen R."/>
            <person name="Mayfield S."/>
            <person name="Mueller-Roeber B."/>
            <person name="Rajamani S."/>
            <person name="Sayre R.T."/>
            <person name="Brokstein P."/>
            <person name="Dubchak I."/>
            <person name="Goodstein D."/>
            <person name="Hornick L."/>
            <person name="Huang Y.W."/>
            <person name="Jhaveri J."/>
            <person name="Luo Y."/>
            <person name="Martinez D."/>
            <person name="Ngau W.C."/>
            <person name="Otillar B."/>
            <person name="Poliakov A."/>
            <person name="Porter A."/>
            <person name="Szajkowski L."/>
            <person name="Werner G."/>
            <person name="Zhou K."/>
            <person name="Grigoriev I.V."/>
            <person name="Rokhsar D.S."/>
            <person name="Grossman A.R."/>
        </authorList>
    </citation>
    <scope>NUCLEOTIDE SEQUENCE [LARGE SCALE GENOMIC DNA]</scope>
    <source>
        <strain evidence="3">CC-503</strain>
    </source>
</reference>
<feature type="compositionally biased region" description="Basic residues" evidence="1">
    <location>
        <begin position="75"/>
        <end position="84"/>
    </location>
</feature>
<dbReference type="ExpressionAtlas" id="A0A2K3DAK8">
    <property type="expression patterns" value="baseline and differential"/>
</dbReference>
<dbReference type="KEGG" id="cre:CHLRE_10g442150v5"/>
<proteinExistence type="predicted"/>
<feature type="compositionally biased region" description="Basic and acidic residues" evidence="1">
    <location>
        <begin position="85"/>
        <end position="94"/>
    </location>
</feature>
<dbReference type="Proteomes" id="UP000006906">
    <property type="component" value="Chromosome 10"/>
</dbReference>
<dbReference type="RefSeq" id="XP_001690523.2">
    <property type="nucleotide sequence ID" value="XM_001690471.2"/>
</dbReference>
<dbReference type="Gramene" id="PNW77564">
    <property type="protein sequence ID" value="PNW77564"/>
    <property type="gene ID" value="CHLRE_10g442150v5"/>
</dbReference>